<reference evidence="4 5" key="1">
    <citation type="submission" date="2023-12" db="EMBL/GenBank/DDBJ databases">
        <title>Streptomyces sp. V4-01.</title>
        <authorList>
            <person name="Somphong A."/>
            <person name="Phongsopitanun W."/>
        </authorList>
    </citation>
    <scope>NUCLEOTIDE SEQUENCE [LARGE SCALE GENOMIC DNA]</scope>
    <source>
        <strain evidence="4 5">V4-01</strain>
    </source>
</reference>
<name>A0ABU7PKL5_9ACTN</name>
<evidence type="ECO:0000259" key="3">
    <source>
        <dbReference type="PROSITE" id="PS50943"/>
    </source>
</evidence>
<feature type="domain" description="HTH cro/C1-type" evidence="3">
    <location>
        <begin position="13"/>
        <end position="67"/>
    </location>
</feature>
<dbReference type="InterPro" id="IPR050807">
    <property type="entry name" value="TransReg_Diox_bact_type"/>
</dbReference>
<dbReference type="RefSeq" id="WP_330799478.1">
    <property type="nucleotide sequence ID" value="NZ_JAZEWV010000034.1"/>
</dbReference>
<dbReference type="PANTHER" id="PTHR46797">
    <property type="entry name" value="HTH-TYPE TRANSCRIPTIONAL REGULATOR"/>
    <property type="match status" value="1"/>
</dbReference>
<dbReference type="InterPro" id="IPR001387">
    <property type="entry name" value="Cro/C1-type_HTH"/>
</dbReference>
<dbReference type="Pfam" id="PF01381">
    <property type="entry name" value="HTH_3"/>
    <property type="match status" value="1"/>
</dbReference>
<dbReference type="CDD" id="cd00093">
    <property type="entry name" value="HTH_XRE"/>
    <property type="match status" value="1"/>
</dbReference>
<evidence type="ECO:0000256" key="1">
    <source>
        <dbReference type="ARBA" id="ARBA00023125"/>
    </source>
</evidence>
<feature type="compositionally biased region" description="Basic and acidic residues" evidence="2">
    <location>
        <begin position="163"/>
        <end position="173"/>
    </location>
</feature>
<evidence type="ECO:0000256" key="2">
    <source>
        <dbReference type="SAM" id="MobiDB-lite"/>
    </source>
</evidence>
<sequence>MGALKVGGLGEYLREQRRSAQLSLRQLADAAGVSNPYLSQIERGLRKPSADILQQLAKALRISAETLYVQAGILDARERDELEVPAAILTDPSISERQKQVLIQIYESFRKENAAAEADASADTPTAASADTPTDTGDDGDDDVAVPHAQARQADETAGPGPVREETDHDDHR</sequence>
<organism evidence="4 5">
    <name type="scientific">Actinacidiphila polyblastidii</name>
    <dbReference type="NCBI Taxonomy" id="3110430"/>
    <lineage>
        <taxon>Bacteria</taxon>
        <taxon>Bacillati</taxon>
        <taxon>Actinomycetota</taxon>
        <taxon>Actinomycetes</taxon>
        <taxon>Kitasatosporales</taxon>
        <taxon>Streptomycetaceae</taxon>
        <taxon>Actinacidiphila</taxon>
    </lineage>
</organism>
<dbReference type="EMBL" id="JAZEWV010000034">
    <property type="protein sequence ID" value="MEE4545772.1"/>
    <property type="molecule type" value="Genomic_DNA"/>
</dbReference>
<protein>
    <submittedName>
        <fullName evidence="4">Helix-turn-helix transcriptional regulator</fullName>
    </submittedName>
</protein>
<accession>A0ABU7PKL5</accession>
<evidence type="ECO:0000313" key="4">
    <source>
        <dbReference type="EMBL" id="MEE4545772.1"/>
    </source>
</evidence>
<proteinExistence type="predicted"/>
<feature type="compositionally biased region" description="Low complexity" evidence="2">
    <location>
        <begin position="115"/>
        <end position="135"/>
    </location>
</feature>
<comment type="caution">
    <text evidence="4">The sequence shown here is derived from an EMBL/GenBank/DDBJ whole genome shotgun (WGS) entry which is preliminary data.</text>
</comment>
<dbReference type="Proteomes" id="UP001344658">
    <property type="component" value="Unassembled WGS sequence"/>
</dbReference>
<keyword evidence="5" id="KW-1185">Reference proteome</keyword>
<gene>
    <name evidence="4" type="ORF">V2S66_27860</name>
</gene>
<evidence type="ECO:0000313" key="5">
    <source>
        <dbReference type="Proteomes" id="UP001344658"/>
    </source>
</evidence>
<dbReference type="Gene3D" id="1.10.260.40">
    <property type="entry name" value="lambda repressor-like DNA-binding domains"/>
    <property type="match status" value="1"/>
</dbReference>
<keyword evidence="1" id="KW-0238">DNA-binding</keyword>
<dbReference type="PANTHER" id="PTHR46797:SF1">
    <property type="entry name" value="METHYLPHOSPHONATE SYNTHASE"/>
    <property type="match status" value="1"/>
</dbReference>
<dbReference type="InterPro" id="IPR010982">
    <property type="entry name" value="Lambda_DNA-bd_dom_sf"/>
</dbReference>
<dbReference type="SMART" id="SM00530">
    <property type="entry name" value="HTH_XRE"/>
    <property type="match status" value="1"/>
</dbReference>
<dbReference type="SUPFAM" id="SSF47413">
    <property type="entry name" value="lambda repressor-like DNA-binding domains"/>
    <property type="match status" value="1"/>
</dbReference>
<feature type="region of interest" description="Disordered" evidence="2">
    <location>
        <begin position="115"/>
        <end position="173"/>
    </location>
</feature>
<dbReference type="PROSITE" id="PS50943">
    <property type="entry name" value="HTH_CROC1"/>
    <property type="match status" value="1"/>
</dbReference>